<keyword evidence="1" id="KW-1133">Transmembrane helix</keyword>
<evidence type="ECO:0008006" key="4">
    <source>
        <dbReference type="Google" id="ProtNLM"/>
    </source>
</evidence>
<dbReference type="EMBL" id="NIRR01000011">
    <property type="protein sequence ID" value="OWP63498.1"/>
    <property type="molecule type" value="Genomic_DNA"/>
</dbReference>
<dbReference type="AlphaFoldDB" id="A0A246FL86"/>
<gene>
    <name evidence="2" type="ORF">CDA63_08975</name>
</gene>
<comment type="caution">
    <text evidence="2">The sequence shown here is derived from an EMBL/GenBank/DDBJ whole genome shotgun (WGS) entry which is preliminary data.</text>
</comment>
<keyword evidence="3" id="KW-1185">Reference proteome</keyword>
<feature type="transmembrane region" description="Helical" evidence="1">
    <location>
        <begin position="45"/>
        <end position="70"/>
    </location>
</feature>
<accession>A0A246FL86</accession>
<keyword evidence="1" id="KW-0812">Transmembrane</keyword>
<protein>
    <recommendedName>
        <fullName evidence="4">Phage holin family protein</fullName>
    </recommendedName>
</protein>
<dbReference type="RefSeq" id="WP_088464112.1">
    <property type="nucleotide sequence ID" value="NZ_NIRR01000011.1"/>
</dbReference>
<sequence length="128" mass="14266">MGLFSTEEDSSKTSQTDSLVGNLMGYLDTRIDLVRLEIQEKTKQAFVGAAHGLTLAFIGLLFFLFLNLFLALLLNDLLDSTYWGFGIVAGFYLILLIVFVMGVDKKAFEGLADKLLSNKIYKSDKRQA</sequence>
<keyword evidence="1" id="KW-0472">Membrane</keyword>
<proteinExistence type="predicted"/>
<dbReference type="OrthoDB" id="983060at2"/>
<name>A0A246FL86_9BACT</name>
<feature type="transmembrane region" description="Helical" evidence="1">
    <location>
        <begin position="82"/>
        <end position="103"/>
    </location>
</feature>
<evidence type="ECO:0000313" key="2">
    <source>
        <dbReference type="EMBL" id="OWP63498.1"/>
    </source>
</evidence>
<dbReference type="Proteomes" id="UP000197277">
    <property type="component" value="Unassembled WGS sequence"/>
</dbReference>
<evidence type="ECO:0000256" key="1">
    <source>
        <dbReference type="SAM" id="Phobius"/>
    </source>
</evidence>
<dbReference type="InterPro" id="IPR009937">
    <property type="entry name" value="Phage_holin_3_6"/>
</dbReference>
<evidence type="ECO:0000313" key="3">
    <source>
        <dbReference type="Proteomes" id="UP000197277"/>
    </source>
</evidence>
<reference evidence="2 3" key="1">
    <citation type="submission" date="2017-06" db="EMBL/GenBank/DDBJ databases">
        <title>Hymenobacter amundsenii sp. nov. isolated from regoliths in Antarctica.</title>
        <authorList>
            <person name="Sedlacek I."/>
            <person name="Kralova S."/>
            <person name="Pantucek R."/>
            <person name="Svec P."/>
            <person name="Holochova P."/>
            <person name="Stankova E."/>
            <person name="Vrbovska V."/>
            <person name="Busse H.-J."/>
        </authorList>
    </citation>
    <scope>NUCLEOTIDE SEQUENCE [LARGE SCALE GENOMIC DNA]</scope>
    <source>
        <strain evidence="2 3">CCM 8682</strain>
    </source>
</reference>
<organism evidence="2 3">
    <name type="scientific">Hymenobacter amundsenii</name>
    <dbReference type="NCBI Taxonomy" id="2006685"/>
    <lineage>
        <taxon>Bacteria</taxon>
        <taxon>Pseudomonadati</taxon>
        <taxon>Bacteroidota</taxon>
        <taxon>Cytophagia</taxon>
        <taxon>Cytophagales</taxon>
        <taxon>Hymenobacteraceae</taxon>
        <taxon>Hymenobacter</taxon>
    </lineage>
</organism>
<dbReference type="Pfam" id="PF07332">
    <property type="entry name" value="Phage_holin_3_6"/>
    <property type="match status" value="1"/>
</dbReference>